<evidence type="ECO:0000313" key="7">
    <source>
        <dbReference type="EMBL" id="CCH73467.1"/>
    </source>
</evidence>
<dbReference type="InterPro" id="IPR004881">
    <property type="entry name" value="Ribosome_biogen_GTPase_RsgA"/>
</dbReference>
<dbReference type="SUPFAM" id="SSF52540">
    <property type="entry name" value="P-loop containing nucleoside triphosphate hydrolases"/>
    <property type="match status" value="1"/>
</dbReference>
<dbReference type="AlphaFoldDB" id="W6JWJ8"/>
<proteinExistence type="inferred from homology"/>
<accession>W6JWJ8</accession>
<organism evidence="7 8">
    <name type="scientific">Nostocoides australiense Ben110</name>
    <dbReference type="NCBI Taxonomy" id="1193182"/>
    <lineage>
        <taxon>Bacteria</taxon>
        <taxon>Bacillati</taxon>
        <taxon>Actinomycetota</taxon>
        <taxon>Actinomycetes</taxon>
        <taxon>Micrococcales</taxon>
        <taxon>Intrasporangiaceae</taxon>
        <taxon>Nostocoides</taxon>
    </lineage>
</organism>
<dbReference type="InterPro" id="IPR030378">
    <property type="entry name" value="G_CP_dom"/>
</dbReference>
<feature type="binding site" evidence="3">
    <location>
        <position position="298"/>
    </location>
    <ligand>
        <name>Zn(2+)</name>
        <dbReference type="ChEBI" id="CHEBI:29105"/>
    </ligand>
</feature>
<keyword evidence="8" id="KW-1185">Reference proteome</keyword>
<dbReference type="GO" id="GO:0046872">
    <property type="term" value="F:metal ion binding"/>
    <property type="evidence" value="ECO:0007669"/>
    <property type="project" value="UniProtKB-KW"/>
</dbReference>
<dbReference type="PROSITE" id="PS51721">
    <property type="entry name" value="G_CP"/>
    <property type="match status" value="1"/>
</dbReference>
<dbReference type="NCBIfam" id="TIGR00157">
    <property type="entry name" value="ribosome small subunit-dependent GTPase A"/>
    <property type="match status" value="1"/>
</dbReference>
<dbReference type="RefSeq" id="WP_048694321.1">
    <property type="nucleotide sequence ID" value="NZ_HG764815.1"/>
</dbReference>
<dbReference type="CDD" id="cd01854">
    <property type="entry name" value="YjeQ_EngC"/>
    <property type="match status" value="1"/>
</dbReference>
<feature type="domain" description="CP-type G" evidence="6">
    <location>
        <begin position="111"/>
        <end position="268"/>
    </location>
</feature>
<keyword evidence="3" id="KW-0963">Cytoplasm</keyword>
<gene>
    <name evidence="3" type="primary">rsgA</name>
    <name evidence="7" type="ORF">BN11_280009</name>
</gene>
<dbReference type="HAMAP" id="MF_01820">
    <property type="entry name" value="GTPase_RsgA"/>
    <property type="match status" value="1"/>
</dbReference>
<dbReference type="Pfam" id="PF03193">
    <property type="entry name" value="RsgA_GTPase"/>
    <property type="match status" value="1"/>
</dbReference>
<reference evidence="7 8" key="1">
    <citation type="journal article" date="2013" name="ISME J.">
        <title>A metabolic model for members of the genus Tetrasphaera involved in enhanced biological phosphorus removal.</title>
        <authorList>
            <person name="Kristiansen R."/>
            <person name="Nguyen H.T.T."/>
            <person name="Saunders A.M."/>
            <person name="Nielsen J.L."/>
            <person name="Wimmer R."/>
            <person name="Le V.Q."/>
            <person name="McIlroy S.J."/>
            <person name="Petrovski S."/>
            <person name="Seviour R.J."/>
            <person name="Calteau A."/>
            <person name="Nielsen K.L."/>
            <person name="Nielsen P.H."/>
        </authorList>
    </citation>
    <scope>NUCLEOTIDE SEQUENCE [LARGE SCALE GENOMIC DNA]</scope>
    <source>
        <strain evidence="7 8">Ben110</strain>
    </source>
</reference>
<dbReference type="PANTHER" id="PTHR32120">
    <property type="entry name" value="SMALL RIBOSOMAL SUBUNIT BIOGENESIS GTPASE RSGA"/>
    <property type="match status" value="1"/>
</dbReference>
<feature type="domain" description="EngC GTPase" evidence="5">
    <location>
        <begin position="120"/>
        <end position="266"/>
    </location>
</feature>
<feature type="binding site" evidence="3">
    <location>
        <begin position="160"/>
        <end position="163"/>
    </location>
    <ligand>
        <name>GTP</name>
        <dbReference type="ChEBI" id="CHEBI:37565"/>
    </ligand>
</feature>
<comment type="cofactor">
    <cofactor evidence="3">
        <name>Zn(2+)</name>
        <dbReference type="ChEBI" id="CHEBI:29105"/>
    </cofactor>
    <text evidence="3">Binds 1 zinc ion per subunit.</text>
</comment>
<dbReference type="EMBL" id="CAJA01000201">
    <property type="protein sequence ID" value="CCH73467.1"/>
    <property type="molecule type" value="Genomic_DNA"/>
</dbReference>
<keyword evidence="3" id="KW-0699">rRNA-binding</keyword>
<keyword evidence="3" id="KW-0694">RNA-binding</keyword>
<sequence length="338" mass="36115">MSRRDWDEDDVRVRPNRRGSRPRSKDRPAHSDAEIALVTAVDRGRYTTLLEDDGDKRVVLAMKARELGRKGIVVGDRVGLVGDTGGGPDALARIVRIQPRTSVLRRTADDTDPVERAIVANVDQLVVVSALADPEPRPRLIDRCLVAAYDAGLDPLLVLTKADLVDPAGFLANYAPLEVPYVVTSTEGSDFAGLESVRGHLHDRVSVLVGHSGVGKSTLVNALVPQADRATGAVNDVTGRGRHTSTSAAALPLPDGGWVVDTPGIRSFGLAHVDLARIIVHFPDLEPGTEECPRGCTHDEVDCALDDWVASGKAGPAGPARLDSLRRLLRTRSAQSGD</sequence>
<protein>
    <recommendedName>
        <fullName evidence="3">Small ribosomal subunit biogenesis GTPase RsgA</fullName>
        <ecNumber evidence="3">3.6.1.-</ecNumber>
    </recommendedName>
</protein>
<comment type="subcellular location">
    <subcellularLocation>
        <location evidence="3">Cytoplasm</location>
    </subcellularLocation>
</comment>
<feature type="region of interest" description="Disordered" evidence="4">
    <location>
        <begin position="1"/>
        <end position="30"/>
    </location>
</feature>
<feature type="binding site" evidence="3">
    <location>
        <begin position="210"/>
        <end position="218"/>
    </location>
    <ligand>
        <name>GTP</name>
        <dbReference type="ChEBI" id="CHEBI:37565"/>
    </ligand>
</feature>
<evidence type="ECO:0000256" key="3">
    <source>
        <dbReference type="HAMAP-Rule" id="MF_01820"/>
    </source>
</evidence>
<dbReference type="GO" id="GO:0042274">
    <property type="term" value="P:ribosomal small subunit biogenesis"/>
    <property type="evidence" value="ECO:0007669"/>
    <property type="project" value="UniProtKB-UniRule"/>
</dbReference>
<comment type="function">
    <text evidence="3">One of several proteins that assist in the late maturation steps of the functional core of the 30S ribosomal subunit. Helps release RbfA from mature subunits. May play a role in the assembly of ribosomal proteins into the subunit. Circularly permuted GTPase that catalyzes slow GTP hydrolysis, GTPase activity is stimulated by the 30S ribosomal subunit.</text>
</comment>
<evidence type="ECO:0000256" key="2">
    <source>
        <dbReference type="ARBA" id="ARBA00023134"/>
    </source>
</evidence>
<comment type="similarity">
    <text evidence="3">Belongs to the TRAFAC class YlqF/YawG GTPase family. RsgA subfamily.</text>
</comment>
<dbReference type="GO" id="GO:0003924">
    <property type="term" value="F:GTPase activity"/>
    <property type="evidence" value="ECO:0007669"/>
    <property type="project" value="UniProtKB-UniRule"/>
</dbReference>
<keyword evidence="3" id="KW-0479">Metal-binding</keyword>
<dbReference type="GO" id="GO:0005737">
    <property type="term" value="C:cytoplasm"/>
    <property type="evidence" value="ECO:0007669"/>
    <property type="project" value="UniProtKB-SubCell"/>
</dbReference>
<keyword evidence="3" id="KW-0862">Zinc</keyword>
<dbReference type="OrthoDB" id="9809485at2"/>
<keyword evidence="3" id="KW-0378">Hydrolase</keyword>
<dbReference type="GO" id="GO:0019843">
    <property type="term" value="F:rRNA binding"/>
    <property type="evidence" value="ECO:0007669"/>
    <property type="project" value="UniProtKB-KW"/>
</dbReference>
<dbReference type="Proteomes" id="UP000035763">
    <property type="component" value="Unassembled WGS sequence"/>
</dbReference>
<evidence type="ECO:0000256" key="1">
    <source>
        <dbReference type="ARBA" id="ARBA00022741"/>
    </source>
</evidence>
<dbReference type="PROSITE" id="PS50936">
    <property type="entry name" value="ENGC_GTPASE"/>
    <property type="match status" value="1"/>
</dbReference>
<keyword evidence="3" id="KW-0690">Ribosome biogenesis</keyword>
<dbReference type="InterPro" id="IPR010914">
    <property type="entry name" value="RsgA_GTPase_dom"/>
</dbReference>
<dbReference type="PANTHER" id="PTHR32120:SF11">
    <property type="entry name" value="SMALL RIBOSOMAL SUBUNIT BIOGENESIS GTPASE RSGA 1, MITOCHONDRIAL-RELATED"/>
    <property type="match status" value="1"/>
</dbReference>
<comment type="subunit">
    <text evidence="3">Monomer. Associates with 30S ribosomal subunit, binds 16S rRNA.</text>
</comment>
<keyword evidence="2 3" id="KW-0342">GTP-binding</keyword>
<evidence type="ECO:0000259" key="5">
    <source>
        <dbReference type="PROSITE" id="PS50936"/>
    </source>
</evidence>
<evidence type="ECO:0000256" key="4">
    <source>
        <dbReference type="SAM" id="MobiDB-lite"/>
    </source>
</evidence>
<dbReference type="GO" id="GO:0005525">
    <property type="term" value="F:GTP binding"/>
    <property type="evidence" value="ECO:0007669"/>
    <property type="project" value="UniProtKB-UniRule"/>
</dbReference>
<dbReference type="InterPro" id="IPR027417">
    <property type="entry name" value="P-loop_NTPase"/>
</dbReference>
<name>W6JWJ8_9MICO</name>
<feature type="binding site" evidence="3">
    <location>
        <position position="296"/>
    </location>
    <ligand>
        <name>Zn(2+)</name>
        <dbReference type="ChEBI" id="CHEBI:29105"/>
    </ligand>
</feature>
<keyword evidence="1 3" id="KW-0547">Nucleotide-binding</keyword>
<dbReference type="STRING" id="1193182.BN11_280009"/>
<dbReference type="EC" id="3.6.1.-" evidence="3"/>
<feature type="binding site" evidence="3">
    <location>
        <position position="303"/>
    </location>
    <ligand>
        <name>Zn(2+)</name>
        <dbReference type="ChEBI" id="CHEBI:29105"/>
    </ligand>
</feature>
<evidence type="ECO:0000259" key="6">
    <source>
        <dbReference type="PROSITE" id="PS51721"/>
    </source>
</evidence>
<evidence type="ECO:0000313" key="8">
    <source>
        <dbReference type="Proteomes" id="UP000035763"/>
    </source>
</evidence>
<dbReference type="Gene3D" id="3.40.50.300">
    <property type="entry name" value="P-loop containing nucleotide triphosphate hydrolases"/>
    <property type="match status" value="1"/>
</dbReference>
<feature type="binding site" evidence="3">
    <location>
        <position position="292"/>
    </location>
    <ligand>
        <name>Zn(2+)</name>
        <dbReference type="ChEBI" id="CHEBI:29105"/>
    </ligand>
</feature>
<comment type="caution">
    <text evidence="7">The sequence shown here is derived from an EMBL/GenBank/DDBJ whole genome shotgun (WGS) entry which is preliminary data.</text>
</comment>